<evidence type="ECO:0000313" key="1">
    <source>
        <dbReference type="EMBL" id="KAF2619009.1"/>
    </source>
</evidence>
<gene>
    <name evidence="1" type="ORF">F2Q68_00039524</name>
</gene>
<reference evidence="1" key="1">
    <citation type="submission" date="2019-12" db="EMBL/GenBank/DDBJ databases">
        <title>Genome sequencing and annotation of Brassica cretica.</title>
        <authorList>
            <person name="Studholme D.J."/>
            <person name="Sarris P.F."/>
        </authorList>
    </citation>
    <scope>NUCLEOTIDE SEQUENCE</scope>
    <source>
        <strain evidence="1">PFS-001/15</strain>
        <tissue evidence="1">Leaf</tissue>
    </source>
</reference>
<comment type="caution">
    <text evidence="1">The sequence shown here is derived from an EMBL/GenBank/DDBJ whole genome shotgun (WGS) entry which is preliminary data.</text>
</comment>
<name>A0A8S9MNX4_BRACR</name>
<dbReference type="Proteomes" id="UP000712281">
    <property type="component" value="Unassembled WGS sequence"/>
</dbReference>
<protein>
    <submittedName>
        <fullName evidence="1">Uncharacterized protein</fullName>
    </submittedName>
</protein>
<dbReference type="AlphaFoldDB" id="A0A8S9MNX4"/>
<organism evidence="1 2">
    <name type="scientific">Brassica cretica</name>
    <name type="common">Mustard</name>
    <dbReference type="NCBI Taxonomy" id="69181"/>
    <lineage>
        <taxon>Eukaryota</taxon>
        <taxon>Viridiplantae</taxon>
        <taxon>Streptophyta</taxon>
        <taxon>Embryophyta</taxon>
        <taxon>Tracheophyta</taxon>
        <taxon>Spermatophyta</taxon>
        <taxon>Magnoliopsida</taxon>
        <taxon>eudicotyledons</taxon>
        <taxon>Gunneridae</taxon>
        <taxon>Pentapetalae</taxon>
        <taxon>rosids</taxon>
        <taxon>malvids</taxon>
        <taxon>Brassicales</taxon>
        <taxon>Brassicaceae</taxon>
        <taxon>Brassiceae</taxon>
        <taxon>Brassica</taxon>
    </lineage>
</organism>
<accession>A0A8S9MNX4</accession>
<dbReference type="EMBL" id="QGKW02000007">
    <property type="protein sequence ID" value="KAF2619009.1"/>
    <property type="molecule type" value="Genomic_DNA"/>
</dbReference>
<proteinExistence type="predicted"/>
<evidence type="ECO:0000313" key="2">
    <source>
        <dbReference type="Proteomes" id="UP000712281"/>
    </source>
</evidence>
<sequence>MVATLILEQDENGYLHDQEGHLHNAVGQRLDDQRAVIPDQDAEAPAVAQVVDEAARPRTLDDYNRPDQYYANKSAICPPAI</sequence>